<gene>
    <name evidence="9" type="ORF">R0135_06330</name>
</gene>
<dbReference type="PANTHER" id="PTHR30572:SF18">
    <property type="entry name" value="ABC-TYPE MACROLIDE FAMILY EXPORT SYSTEM PERMEASE COMPONENT 2"/>
    <property type="match status" value="1"/>
</dbReference>
<evidence type="ECO:0000256" key="2">
    <source>
        <dbReference type="ARBA" id="ARBA00022475"/>
    </source>
</evidence>
<feature type="transmembrane region" description="Helical" evidence="6">
    <location>
        <begin position="757"/>
        <end position="779"/>
    </location>
</feature>
<feature type="transmembrane region" description="Helical" evidence="6">
    <location>
        <begin position="349"/>
        <end position="375"/>
    </location>
</feature>
<feature type="transmembrane region" description="Helical" evidence="6">
    <location>
        <begin position="21"/>
        <end position="41"/>
    </location>
</feature>
<accession>A0ABZ0I6J4</accession>
<evidence type="ECO:0000256" key="5">
    <source>
        <dbReference type="ARBA" id="ARBA00023136"/>
    </source>
</evidence>
<name>A0ABZ0I6J4_9GAMM</name>
<dbReference type="InterPro" id="IPR003838">
    <property type="entry name" value="ABC3_permease_C"/>
</dbReference>
<keyword evidence="10" id="KW-1185">Reference proteome</keyword>
<keyword evidence="2" id="KW-1003">Cell membrane</keyword>
<feature type="domain" description="MacB-like periplasmic core" evidence="8">
    <location>
        <begin position="449"/>
        <end position="679"/>
    </location>
</feature>
<proteinExistence type="predicted"/>
<dbReference type="Pfam" id="PF12704">
    <property type="entry name" value="MacB_PCD"/>
    <property type="match status" value="2"/>
</dbReference>
<dbReference type="InterPro" id="IPR050250">
    <property type="entry name" value="Macrolide_Exporter_MacB"/>
</dbReference>
<feature type="transmembrane region" description="Helical" evidence="6">
    <location>
        <begin position="799"/>
        <end position="819"/>
    </location>
</feature>
<keyword evidence="5 6" id="KW-0472">Membrane</keyword>
<evidence type="ECO:0000259" key="8">
    <source>
        <dbReference type="Pfam" id="PF12704"/>
    </source>
</evidence>
<comment type="subcellular location">
    <subcellularLocation>
        <location evidence="1">Cell membrane</location>
        <topology evidence="1">Multi-pass membrane protein</topology>
    </subcellularLocation>
</comment>
<evidence type="ECO:0000256" key="4">
    <source>
        <dbReference type="ARBA" id="ARBA00022989"/>
    </source>
</evidence>
<dbReference type="InterPro" id="IPR025857">
    <property type="entry name" value="MacB_PCD"/>
</dbReference>
<evidence type="ECO:0000313" key="10">
    <source>
        <dbReference type="Proteomes" id="UP001626537"/>
    </source>
</evidence>
<evidence type="ECO:0000313" key="9">
    <source>
        <dbReference type="EMBL" id="WOJ94780.1"/>
    </source>
</evidence>
<feature type="transmembrane region" description="Helical" evidence="6">
    <location>
        <begin position="438"/>
        <end position="463"/>
    </location>
</feature>
<feature type="domain" description="MacB-like periplasmic core" evidence="8">
    <location>
        <begin position="20"/>
        <end position="242"/>
    </location>
</feature>
<organism evidence="9 10">
    <name type="scientific">Congregibacter variabilis</name>
    <dbReference type="NCBI Taxonomy" id="3081200"/>
    <lineage>
        <taxon>Bacteria</taxon>
        <taxon>Pseudomonadati</taxon>
        <taxon>Pseudomonadota</taxon>
        <taxon>Gammaproteobacteria</taxon>
        <taxon>Cellvibrionales</taxon>
        <taxon>Halieaceae</taxon>
        <taxon>Congregibacter</taxon>
    </lineage>
</organism>
<keyword evidence="3 6" id="KW-0812">Transmembrane</keyword>
<dbReference type="Proteomes" id="UP001626537">
    <property type="component" value="Chromosome"/>
</dbReference>
<dbReference type="Pfam" id="PF02687">
    <property type="entry name" value="FtsX"/>
    <property type="match status" value="2"/>
</dbReference>
<dbReference type="RefSeq" id="WP_407349413.1">
    <property type="nucleotide sequence ID" value="NZ_CP136864.1"/>
</dbReference>
<evidence type="ECO:0000256" key="6">
    <source>
        <dbReference type="SAM" id="Phobius"/>
    </source>
</evidence>
<sequence>MFQNYVITAWRQIIGNPLFSFINIFGLAIALASCLLIMLFVREELSHDKHLPNADRIVRLHSAYRPKDAPPLLTVRSAGRMMKALKSYAPDLVESGVRLLTLEPTVTVGDKVFSESVVFADPSFFDVFALPWVYGDPSTAFNSPSDLVITSTTAMKYFGRIDVIGEVMTLCCMNNEPIEVSITGVIEDLPRTSHLDINMLVQMEESMFDFAPNLLATWTSVNTYTYFKLQPQVEAHELKERIWRWLDLESPLRDYFEEGTSPTDVFQPNVMPISEIYLKAADDAGTMGDMRSLGNQRMIYAFIGITLLVLLLAAINFMNLSTARASQRAREVALRKVLGASRKQLGFQFLGEAVAVAFLAMLLAMVAVELCLPLYNSAIGRTLEFSLAGELPLMLVLLATTLALGLISGSYPAIYLSRYMPARILRANQSADQPGSRLVRSLLVVFQFSVSIGLGICTAVIFAQTQFAQNMDTGFSVSNKLVLHRIGTSGVSEQRKTLATQLERIPGVKSVVFSSEVPSQDNENNTVFQLIDGAATSSAGEELVLNYYSVGKDFFQAYDMTLLAGREFNRESLSDEVATANGEESDSIAVASAVINESALRRLGFSSPQEALGKVLRADLFGAGTHDISIIGVASDVYFRSLKFGIRSSIFINQPNRFAEATISYSDSANSHDLRQAVEKVWGEVAPMTPISYEFLEGMVKSQYDDEKRQASLLAAFAVLAGVVASLGLYGLASFTAERRTKEIGIRKVLGARVRDIVGLLVWQFSHPVLIANLIAWPIAWVVVAGWLEGFEYRLGNGYVFLACCAAALLSLMIAWLTVAGRAVRVARANPIDALRYE</sequence>
<protein>
    <submittedName>
        <fullName evidence="9">ABC transporter permease</fullName>
    </submittedName>
</protein>
<feature type="domain" description="ABC3 transporter permease C-terminal" evidence="7">
    <location>
        <begin position="716"/>
        <end position="831"/>
    </location>
</feature>
<evidence type="ECO:0000256" key="1">
    <source>
        <dbReference type="ARBA" id="ARBA00004651"/>
    </source>
</evidence>
<feature type="transmembrane region" description="Helical" evidence="6">
    <location>
        <begin position="395"/>
        <end position="417"/>
    </location>
</feature>
<evidence type="ECO:0000259" key="7">
    <source>
        <dbReference type="Pfam" id="PF02687"/>
    </source>
</evidence>
<reference evidence="9 10" key="1">
    <citation type="submission" date="2023-10" db="EMBL/GenBank/DDBJ databases">
        <title>Two novel species belonging to the OM43/NOR5 clade.</title>
        <authorList>
            <person name="Park M."/>
        </authorList>
    </citation>
    <scope>NUCLEOTIDE SEQUENCE [LARGE SCALE GENOMIC DNA]</scope>
    <source>
        <strain evidence="9 10">IMCC43200</strain>
    </source>
</reference>
<evidence type="ECO:0000256" key="3">
    <source>
        <dbReference type="ARBA" id="ARBA00022692"/>
    </source>
</evidence>
<dbReference type="PANTHER" id="PTHR30572">
    <property type="entry name" value="MEMBRANE COMPONENT OF TRANSPORTER-RELATED"/>
    <property type="match status" value="1"/>
</dbReference>
<feature type="transmembrane region" description="Helical" evidence="6">
    <location>
        <begin position="713"/>
        <end position="736"/>
    </location>
</feature>
<dbReference type="EMBL" id="CP136864">
    <property type="protein sequence ID" value="WOJ94780.1"/>
    <property type="molecule type" value="Genomic_DNA"/>
</dbReference>
<feature type="transmembrane region" description="Helical" evidence="6">
    <location>
        <begin position="298"/>
        <end position="320"/>
    </location>
</feature>
<keyword evidence="4 6" id="KW-1133">Transmembrane helix</keyword>
<feature type="domain" description="ABC3 transporter permease C-terminal" evidence="7">
    <location>
        <begin position="305"/>
        <end position="418"/>
    </location>
</feature>